<protein>
    <recommendedName>
        <fullName evidence="5">Genetic interactor of prohibitin 7, mitochondrial</fullName>
    </recommendedName>
</protein>
<evidence type="ECO:0008006" key="5">
    <source>
        <dbReference type="Google" id="ProtNLM"/>
    </source>
</evidence>
<organism evidence="3 4">
    <name type="scientific">Kluyveromyces marxianus</name>
    <name type="common">Yeast</name>
    <name type="synonym">Candida kefyr</name>
    <dbReference type="NCBI Taxonomy" id="4911"/>
    <lineage>
        <taxon>Eukaryota</taxon>
        <taxon>Fungi</taxon>
        <taxon>Dikarya</taxon>
        <taxon>Ascomycota</taxon>
        <taxon>Saccharomycotina</taxon>
        <taxon>Saccharomycetes</taxon>
        <taxon>Saccharomycetales</taxon>
        <taxon>Saccharomycetaceae</taxon>
        <taxon>Kluyveromyces</taxon>
    </lineage>
</organism>
<accession>A0ABX6ENZ2</accession>
<reference evidence="3 4" key="2">
    <citation type="submission" date="2019-11" db="EMBL/GenBank/DDBJ databases">
        <authorList>
            <person name="Lu H."/>
        </authorList>
    </citation>
    <scope>NUCLEOTIDE SEQUENCE [LARGE SCALE GENOMIC DNA]</scope>
    <source>
        <strain evidence="3 4">FIM1</strain>
    </source>
</reference>
<evidence type="ECO:0000313" key="4">
    <source>
        <dbReference type="Proteomes" id="UP000422736"/>
    </source>
</evidence>
<feature type="region of interest" description="Disordered" evidence="1">
    <location>
        <begin position="1"/>
        <end position="24"/>
    </location>
</feature>
<evidence type="ECO:0000313" key="3">
    <source>
        <dbReference type="EMBL" id="QGN13968.1"/>
    </source>
</evidence>
<name>A0ABX6ENZ2_KLUMA</name>
<dbReference type="EMBL" id="CP015054">
    <property type="protein sequence ID" value="QGN13968.1"/>
    <property type="molecule type" value="Genomic_DNA"/>
</dbReference>
<gene>
    <name evidence="3" type="ORF">FIM1_617</name>
</gene>
<feature type="transmembrane region" description="Helical" evidence="2">
    <location>
        <begin position="163"/>
        <end position="182"/>
    </location>
</feature>
<keyword evidence="4" id="KW-1185">Reference proteome</keyword>
<keyword evidence="2" id="KW-0472">Membrane</keyword>
<dbReference type="Proteomes" id="UP000422736">
    <property type="component" value="Chromosome 1"/>
</dbReference>
<sequence>MSRQVPKSLLQRQARRLSPATQAPQPTLSALVSQFTLSDNFDDTTLEDQYEQLKPLLDDITYSNVPFDKWTSNNLNVLKHHLDTKAHLPWKSLPMQEKRVWYLLGYGTWGPRRDFNKLKPNDIQWDQKATVAAPNSTKKLKTVNPIVLCSEDRIQWDKKKRRLDPLTISVGAFASIITLIALTV</sequence>
<evidence type="ECO:0000256" key="1">
    <source>
        <dbReference type="SAM" id="MobiDB-lite"/>
    </source>
</evidence>
<keyword evidence="2" id="KW-0812">Transmembrane</keyword>
<reference evidence="3 4" key="1">
    <citation type="submission" date="2016-03" db="EMBL/GenBank/DDBJ databases">
        <title>How can Kluyveromyces marxianus grow so fast - potential evolutionary course in Saccharomyces Complex revealed by comparative genomics.</title>
        <authorList>
            <person name="Mo W."/>
            <person name="Lu W."/>
            <person name="Yang X."/>
            <person name="Qi J."/>
            <person name="Lv H."/>
        </authorList>
    </citation>
    <scope>NUCLEOTIDE SEQUENCE [LARGE SCALE GENOMIC DNA]</scope>
    <source>
        <strain evidence="3 4">FIM1</strain>
    </source>
</reference>
<evidence type="ECO:0000256" key="2">
    <source>
        <dbReference type="SAM" id="Phobius"/>
    </source>
</evidence>
<keyword evidence="2" id="KW-1133">Transmembrane helix</keyword>
<proteinExistence type="predicted"/>